<dbReference type="EMBL" id="JABBXH010000003">
    <property type="protein sequence ID" value="NMP31840.1"/>
    <property type="molecule type" value="Genomic_DNA"/>
</dbReference>
<dbReference type="PANTHER" id="PTHR35561">
    <property type="entry name" value="RNA 2',3'-CYCLIC PHOSPHODIESTERASE"/>
    <property type="match status" value="1"/>
</dbReference>
<keyword evidence="4" id="KW-1185">Reference proteome</keyword>
<evidence type="ECO:0000313" key="4">
    <source>
        <dbReference type="Proteomes" id="UP000568664"/>
    </source>
</evidence>
<feature type="active site" description="Proton acceptor" evidence="2">
    <location>
        <position position="126"/>
    </location>
</feature>
<proteinExistence type="inferred from homology"/>
<dbReference type="GO" id="GO:0008664">
    <property type="term" value="F:RNA 2',3'-cyclic 3'-phosphodiesterase activity"/>
    <property type="evidence" value="ECO:0007669"/>
    <property type="project" value="UniProtKB-EC"/>
</dbReference>
<protein>
    <recommendedName>
        <fullName evidence="2">RNA 2',3'-cyclic phosphodiesterase</fullName>
        <shortName evidence="2">RNA 2',3'-CPDase</shortName>
        <ecNumber evidence="2">3.1.4.58</ecNumber>
    </recommendedName>
</protein>
<comment type="function">
    <text evidence="2">Hydrolyzes RNA 2',3'-cyclic phosphodiester to an RNA 2'-phosphomonoester.</text>
</comment>
<dbReference type="Gene3D" id="3.90.1140.10">
    <property type="entry name" value="Cyclic phosphodiesterase"/>
    <property type="match status" value="1"/>
</dbReference>
<dbReference type="HAMAP" id="MF_01940">
    <property type="entry name" value="RNA_CPDase"/>
    <property type="match status" value="1"/>
</dbReference>
<feature type="short sequence motif" description="HXTX 2" evidence="2">
    <location>
        <begin position="126"/>
        <end position="129"/>
    </location>
</feature>
<comment type="caution">
    <text evidence="3">The sequence shown here is derived from an EMBL/GenBank/DDBJ whole genome shotgun (WGS) entry which is preliminary data.</text>
</comment>
<evidence type="ECO:0000256" key="1">
    <source>
        <dbReference type="ARBA" id="ARBA00022801"/>
    </source>
</evidence>
<dbReference type="AlphaFoldDB" id="A0A7Y0LER9"/>
<feature type="short sequence motif" description="HXTX 1" evidence="2">
    <location>
        <begin position="39"/>
        <end position="42"/>
    </location>
</feature>
<reference evidence="3 4" key="1">
    <citation type="submission" date="2020-04" db="EMBL/GenBank/DDBJ databases">
        <title>Thalassotalea sp. M1531, isolated from the surface of marine red alga.</title>
        <authorList>
            <person name="Pang L."/>
            <person name="Lu D.-C."/>
        </authorList>
    </citation>
    <scope>NUCLEOTIDE SEQUENCE [LARGE SCALE GENOMIC DNA]</scope>
    <source>
        <strain evidence="3 4">M1531</strain>
    </source>
</reference>
<dbReference type="Proteomes" id="UP000568664">
    <property type="component" value="Unassembled WGS sequence"/>
</dbReference>
<name>A0A7Y0LER9_9GAMM</name>
<dbReference type="PANTHER" id="PTHR35561:SF1">
    <property type="entry name" value="RNA 2',3'-CYCLIC PHOSPHODIESTERASE"/>
    <property type="match status" value="1"/>
</dbReference>
<evidence type="ECO:0000313" key="3">
    <source>
        <dbReference type="EMBL" id="NMP31840.1"/>
    </source>
</evidence>
<organism evidence="3 4">
    <name type="scientific">Thalassotalea algicola</name>
    <dbReference type="NCBI Taxonomy" id="2716224"/>
    <lineage>
        <taxon>Bacteria</taxon>
        <taxon>Pseudomonadati</taxon>
        <taxon>Pseudomonadota</taxon>
        <taxon>Gammaproteobacteria</taxon>
        <taxon>Alteromonadales</taxon>
        <taxon>Colwelliaceae</taxon>
        <taxon>Thalassotalea</taxon>
    </lineage>
</organism>
<accession>A0A7Y0LER9</accession>
<dbReference type="GO" id="GO:0004113">
    <property type="term" value="F:2',3'-cyclic-nucleotide 3'-phosphodiesterase activity"/>
    <property type="evidence" value="ECO:0007669"/>
    <property type="project" value="InterPro"/>
</dbReference>
<dbReference type="InterPro" id="IPR004175">
    <property type="entry name" value="RNA_CPDase"/>
</dbReference>
<comment type="catalytic activity">
    <reaction evidence="2">
        <text>a 3'-end 2',3'-cyclophospho-ribonucleotide-RNA + H2O = a 3'-end 2'-phospho-ribonucleotide-RNA + H(+)</text>
        <dbReference type="Rhea" id="RHEA:11828"/>
        <dbReference type="Rhea" id="RHEA-COMP:10464"/>
        <dbReference type="Rhea" id="RHEA-COMP:17353"/>
        <dbReference type="ChEBI" id="CHEBI:15377"/>
        <dbReference type="ChEBI" id="CHEBI:15378"/>
        <dbReference type="ChEBI" id="CHEBI:83064"/>
        <dbReference type="ChEBI" id="CHEBI:173113"/>
        <dbReference type="EC" id="3.1.4.58"/>
    </reaction>
</comment>
<evidence type="ECO:0000256" key="2">
    <source>
        <dbReference type="HAMAP-Rule" id="MF_01940"/>
    </source>
</evidence>
<dbReference type="SUPFAM" id="SSF55144">
    <property type="entry name" value="LigT-like"/>
    <property type="match status" value="1"/>
</dbReference>
<comment type="similarity">
    <text evidence="2">Belongs to the 2H phosphoesterase superfamily. ThpR family.</text>
</comment>
<sequence length="175" mass="20039">MARYFFALDIAESDKKRIAVLQQNIKPPLPKPTVASNLHLTLVFLGQLSPEQLTPLLIKAEALSKNYLQSSEYQLHIDHYDMFDQAKVLFLGMANTPSWLAKLVTELELAADKNDIDIIKRPYQPHITISRKVRELPEHFSANLYLNIKSFSLYISESSEQGVIYTPLKKFKLAH</sequence>
<keyword evidence="1 2" id="KW-0378">Hydrolase</keyword>
<dbReference type="EC" id="3.1.4.58" evidence="2"/>
<dbReference type="NCBIfam" id="TIGR02258">
    <property type="entry name" value="2_5_ligase"/>
    <property type="match status" value="1"/>
</dbReference>
<gene>
    <name evidence="3" type="primary">thpR</name>
    <name evidence="3" type="ORF">HII17_09710</name>
</gene>
<dbReference type="RefSeq" id="WP_169075180.1">
    <property type="nucleotide sequence ID" value="NZ_JABBXH010000003.1"/>
</dbReference>
<feature type="active site" description="Proton donor" evidence="2">
    <location>
        <position position="39"/>
    </location>
</feature>
<dbReference type="InterPro" id="IPR009097">
    <property type="entry name" value="Cyclic_Pdiesterase"/>
</dbReference>